<dbReference type="OrthoDB" id="6043948at2759"/>
<dbReference type="InterPro" id="IPR011044">
    <property type="entry name" value="Quino_amine_DH_bsu"/>
</dbReference>
<name>A0A6J8CWZ6_MYTCO</name>
<dbReference type="Proteomes" id="UP000507470">
    <property type="component" value="Unassembled WGS sequence"/>
</dbReference>
<dbReference type="EMBL" id="CACVKT020006042">
    <property type="protein sequence ID" value="CAC5399514.1"/>
    <property type="molecule type" value="Genomic_DNA"/>
</dbReference>
<organism evidence="1 2">
    <name type="scientific">Mytilus coruscus</name>
    <name type="common">Sea mussel</name>
    <dbReference type="NCBI Taxonomy" id="42192"/>
    <lineage>
        <taxon>Eukaryota</taxon>
        <taxon>Metazoa</taxon>
        <taxon>Spiralia</taxon>
        <taxon>Lophotrochozoa</taxon>
        <taxon>Mollusca</taxon>
        <taxon>Bivalvia</taxon>
        <taxon>Autobranchia</taxon>
        <taxon>Pteriomorphia</taxon>
        <taxon>Mytilida</taxon>
        <taxon>Mytiloidea</taxon>
        <taxon>Mytilidae</taxon>
        <taxon>Mytilinae</taxon>
        <taxon>Mytilus</taxon>
    </lineage>
</organism>
<dbReference type="Gene3D" id="2.120.10.30">
    <property type="entry name" value="TolB, C-terminal domain"/>
    <property type="match status" value="1"/>
</dbReference>
<gene>
    <name evidence="1" type="ORF">MCOR_33768</name>
</gene>
<sequence length="304" mass="33585">MVDNVLVPMPVLNIDQQGQCFARAPGDKRKLTLIYSFQTKKLVNIKDGVRISRGCFIPGDRLLLSQYECQKLSVCKFDGSNSTIIDLDYYPESIILYENNHALLSTGGESIQIINLSSLQHVRSIIVGGRCLGMTIVKEKIWVKNQPNTLTIVDINGKVLNTTKTTFNPYYICANKDGDVYCTDCHNSNKVFLVTSDGKEREIYNSPDLKTARGVAVDDRGDVYVAGNISNNLHRISNNGQKHDIPLTADDGINGPTELSYNCGMNELLVMLLNSPSARVCSWDSIGSIPFRILTVTSAIESIS</sequence>
<protein>
    <submittedName>
        <fullName evidence="1">Uncharacterized protein</fullName>
    </submittedName>
</protein>
<proteinExistence type="predicted"/>
<evidence type="ECO:0000313" key="2">
    <source>
        <dbReference type="Proteomes" id="UP000507470"/>
    </source>
</evidence>
<reference evidence="1 2" key="1">
    <citation type="submission" date="2020-06" db="EMBL/GenBank/DDBJ databases">
        <authorList>
            <person name="Li R."/>
            <person name="Bekaert M."/>
        </authorList>
    </citation>
    <scope>NUCLEOTIDE SEQUENCE [LARGE SCALE GENOMIC DNA]</scope>
    <source>
        <strain evidence="2">wild</strain>
    </source>
</reference>
<evidence type="ECO:0000313" key="1">
    <source>
        <dbReference type="EMBL" id="CAC5399514.1"/>
    </source>
</evidence>
<accession>A0A6J8CWZ6</accession>
<dbReference type="SUPFAM" id="SSF50969">
    <property type="entry name" value="YVTN repeat-like/Quinoprotein amine dehydrogenase"/>
    <property type="match status" value="1"/>
</dbReference>
<keyword evidence="2" id="KW-1185">Reference proteome</keyword>
<dbReference type="InterPro" id="IPR011042">
    <property type="entry name" value="6-blade_b-propeller_TolB-like"/>
</dbReference>
<dbReference type="AlphaFoldDB" id="A0A6J8CWZ6"/>